<organism evidence="1">
    <name type="scientific">Planktothricoides sp. SpSt-374</name>
    <dbReference type="NCBI Taxonomy" id="2282167"/>
    <lineage>
        <taxon>Bacteria</taxon>
        <taxon>Bacillati</taxon>
        <taxon>Cyanobacteriota</taxon>
        <taxon>Cyanophyceae</taxon>
        <taxon>Oscillatoriophycideae</taxon>
        <taxon>Oscillatoriales</taxon>
        <taxon>Oscillatoriaceae</taxon>
        <taxon>Planktothricoides</taxon>
    </lineage>
</organism>
<accession>A0A7C3ZF74</accession>
<sequence>MGDIKGIIEQLDILEKADARFLPFVTELRQLAKRFQEKKIRQFLEKYHRNTSNDQLGNPGKQ</sequence>
<dbReference type="EMBL" id="DSPX01000022">
    <property type="protein sequence ID" value="HGF99579.1"/>
    <property type="molecule type" value="Genomic_DNA"/>
</dbReference>
<comment type="caution">
    <text evidence="1">The sequence shown here is derived from an EMBL/GenBank/DDBJ whole genome shotgun (WGS) entry which is preliminary data.</text>
</comment>
<reference evidence="1" key="1">
    <citation type="journal article" date="2020" name="mSystems">
        <title>Genome- and Community-Level Interaction Insights into Carbon Utilization and Element Cycling Functions of Hydrothermarchaeota in Hydrothermal Sediment.</title>
        <authorList>
            <person name="Zhou Z."/>
            <person name="Liu Y."/>
            <person name="Xu W."/>
            <person name="Pan J."/>
            <person name="Luo Z.H."/>
            <person name="Li M."/>
        </authorList>
    </citation>
    <scope>NUCLEOTIDE SEQUENCE [LARGE SCALE GENOMIC DNA]</scope>
    <source>
        <strain evidence="1">SpSt-374</strain>
    </source>
</reference>
<gene>
    <name evidence="1" type="ORF">ENR15_02635</name>
</gene>
<protein>
    <submittedName>
        <fullName evidence="1">Uncharacterized protein</fullName>
    </submittedName>
</protein>
<name>A0A7C3ZF74_9CYAN</name>
<dbReference type="AlphaFoldDB" id="A0A7C3ZF74"/>
<proteinExistence type="predicted"/>
<evidence type="ECO:0000313" key="1">
    <source>
        <dbReference type="EMBL" id="HGF99579.1"/>
    </source>
</evidence>